<protein>
    <recommendedName>
        <fullName evidence="8">Mediator complex subunit Med12 domain-containing protein</fullName>
    </recommendedName>
</protein>
<proteinExistence type="inferred from homology"/>
<keyword evidence="3" id="KW-0805">Transcription regulation</keyword>
<comment type="subcellular location">
    <subcellularLocation>
        <location evidence="1">Nucleus</location>
    </subcellularLocation>
</comment>
<feature type="compositionally biased region" description="Polar residues" evidence="6">
    <location>
        <begin position="620"/>
        <end position="630"/>
    </location>
</feature>
<evidence type="ECO:0000256" key="6">
    <source>
        <dbReference type="SAM" id="MobiDB-lite"/>
    </source>
</evidence>
<comment type="similarity">
    <text evidence="2">Belongs to the Mediator complex subunit 12 family.</text>
</comment>
<dbReference type="Proteomes" id="UP000825729">
    <property type="component" value="Unassembled WGS sequence"/>
</dbReference>
<evidence type="ECO:0000256" key="5">
    <source>
        <dbReference type="ARBA" id="ARBA00023242"/>
    </source>
</evidence>
<dbReference type="PANTHER" id="PTHR46567">
    <property type="entry name" value="MEDIATOR OF RNA POLYMERASE II TRANSCRIPTION SUBUNIT 12"/>
    <property type="match status" value="1"/>
</dbReference>
<feature type="region of interest" description="Disordered" evidence="6">
    <location>
        <begin position="835"/>
        <end position="883"/>
    </location>
</feature>
<keyword evidence="7" id="KW-1133">Transmembrane helix</keyword>
<evidence type="ECO:0000259" key="8">
    <source>
        <dbReference type="SMART" id="SM01281"/>
    </source>
</evidence>
<comment type="caution">
    <text evidence="9">The sequence shown here is derived from an EMBL/GenBank/DDBJ whole genome shotgun (WGS) entry which is preliminary data.</text>
</comment>
<gene>
    <name evidence="9" type="ORF">H6P81_017138</name>
</gene>
<dbReference type="EMBL" id="JAINDJ010000007">
    <property type="protein sequence ID" value="KAG9441284.1"/>
    <property type="molecule type" value="Genomic_DNA"/>
</dbReference>
<organism evidence="9 10">
    <name type="scientific">Aristolochia fimbriata</name>
    <name type="common">White veined hardy Dutchman's pipe vine</name>
    <dbReference type="NCBI Taxonomy" id="158543"/>
    <lineage>
        <taxon>Eukaryota</taxon>
        <taxon>Viridiplantae</taxon>
        <taxon>Streptophyta</taxon>
        <taxon>Embryophyta</taxon>
        <taxon>Tracheophyta</taxon>
        <taxon>Spermatophyta</taxon>
        <taxon>Magnoliopsida</taxon>
        <taxon>Magnoliidae</taxon>
        <taxon>Piperales</taxon>
        <taxon>Aristolochiaceae</taxon>
        <taxon>Aristolochia</taxon>
    </lineage>
</organism>
<keyword evidence="4" id="KW-0804">Transcription</keyword>
<feature type="region of interest" description="Disordered" evidence="6">
    <location>
        <begin position="1905"/>
        <end position="1946"/>
    </location>
</feature>
<evidence type="ECO:0000313" key="9">
    <source>
        <dbReference type="EMBL" id="KAG9441284.1"/>
    </source>
</evidence>
<name>A0AAV7DY92_ARIFI</name>
<feature type="region of interest" description="Disordered" evidence="6">
    <location>
        <begin position="2194"/>
        <end position="2214"/>
    </location>
</feature>
<evidence type="ECO:0000313" key="10">
    <source>
        <dbReference type="Proteomes" id="UP000825729"/>
    </source>
</evidence>
<feature type="compositionally biased region" description="Low complexity" evidence="6">
    <location>
        <begin position="2202"/>
        <end position="2211"/>
    </location>
</feature>
<feature type="region of interest" description="Disordered" evidence="6">
    <location>
        <begin position="606"/>
        <end position="630"/>
    </location>
</feature>
<evidence type="ECO:0000256" key="1">
    <source>
        <dbReference type="ARBA" id="ARBA00004123"/>
    </source>
</evidence>
<evidence type="ECO:0000256" key="4">
    <source>
        <dbReference type="ARBA" id="ARBA00023163"/>
    </source>
</evidence>
<dbReference type="PANTHER" id="PTHR46567:SF1">
    <property type="entry name" value="MEDIATOR OF RNA POLYMERASE II TRANSCRIPTION SUBUNIT 12"/>
    <property type="match status" value="1"/>
</dbReference>
<dbReference type="GO" id="GO:0003712">
    <property type="term" value="F:transcription coregulator activity"/>
    <property type="evidence" value="ECO:0007669"/>
    <property type="project" value="InterPro"/>
</dbReference>
<dbReference type="InterPro" id="IPR019035">
    <property type="entry name" value="Mediator_Med12"/>
</dbReference>
<accession>A0AAV7DY92</accession>
<keyword evidence="7" id="KW-0472">Membrane</keyword>
<feature type="region of interest" description="Disordered" evidence="6">
    <location>
        <begin position="1"/>
        <end position="36"/>
    </location>
</feature>
<dbReference type="GO" id="GO:0006357">
    <property type="term" value="P:regulation of transcription by RNA polymerase II"/>
    <property type="evidence" value="ECO:0007669"/>
    <property type="project" value="InterPro"/>
</dbReference>
<dbReference type="GO" id="GO:0016592">
    <property type="term" value="C:mediator complex"/>
    <property type="evidence" value="ECO:0007669"/>
    <property type="project" value="InterPro"/>
</dbReference>
<keyword evidence="7" id="KW-0812">Transmembrane</keyword>
<keyword evidence="10" id="KW-1185">Reference proteome</keyword>
<dbReference type="Pfam" id="PF09497">
    <property type="entry name" value="Med12"/>
    <property type="match status" value="1"/>
</dbReference>
<feature type="domain" description="Mediator complex subunit Med12" evidence="8">
    <location>
        <begin position="158"/>
        <end position="219"/>
    </location>
</feature>
<evidence type="ECO:0000256" key="3">
    <source>
        <dbReference type="ARBA" id="ARBA00023015"/>
    </source>
</evidence>
<feature type="transmembrane region" description="Helical" evidence="7">
    <location>
        <begin position="1526"/>
        <end position="1547"/>
    </location>
</feature>
<dbReference type="SMART" id="SM01281">
    <property type="entry name" value="Med12"/>
    <property type="match status" value="1"/>
</dbReference>
<reference evidence="9 10" key="1">
    <citation type="submission" date="2021-07" db="EMBL/GenBank/DDBJ databases">
        <title>The Aristolochia fimbriata genome: insights into angiosperm evolution, floral development and chemical biosynthesis.</title>
        <authorList>
            <person name="Jiao Y."/>
        </authorList>
    </citation>
    <scope>NUCLEOTIDE SEQUENCE [LARGE SCALE GENOMIC DNA]</scope>
    <source>
        <strain evidence="9">IBCAS-2021</strain>
        <tissue evidence="9">Leaf</tissue>
    </source>
</reference>
<evidence type="ECO:0000256" key="7">
    <source>
        <dbReference type="SAM" id="Phobius"/>
    </source>
</evidence>
<sequence length="2246" mass="248454">MQRFSAASCSGGVSNSGVGGPSSRDTARSDSSFASSNFSLNSRRQLQLIPYKLKCDKEPLNSRLGPPDFYPQTPNCPEETLTKEYLQTGYRETVEGIEESREIVLSQASTITKPINLKCREAIRKRHRAINESRVQKRKAGQVYGVPLSGNLLLKTGIFPEQRPCSEDFRKKWIEGLSQQHKRLRSLADHVPHGYRRKSLFEVLIRHNVPLLRATWFIKITYLNQVRPASASVSSGSPDKTQLARTELWTKDVIEYLQILWDEYFSKDVPHSNLHGRDHSPQTLITSAVQHKGDLVPTTLDGEEPALQFKWWYMVRIVQWHHAEGLLLSSAIVEWVLNQLQDKESHEAFLLLLPIIFDMIESISLSQSYVRMLVDVAVRFIRDTSPSGPQLPDNPSKHYIFSSLCEMIQYLMLAVPDTFVGLDCFPLPSCIFIDAPKNIIPKNANKVQGTFTESINKHQTCFNYVASSVQKRASNLAMAVSPGLHGCGVAKVVQTLDKALIHGDVRGAYNCLFESFCDGGIEEAWIGEVSPCLRSSMKWIGSVNKSVMCSVFLLCEWATCDFRDCRGPLSHDVTFTGRKDFSEVYVAVLLLKLKMEDMQTSLRKGSSVVRPSDTMKGASPNDSFSGGTSVENVSSVVRNTMKGSDKSMDISNVLQSPGPLHDIFVCWLDQHEVSKGRGVKRLQMLVMELIRFGIFYPQAYARQLIISGIMDRNETSIDLERRKRHHRILKQLPGSYLHDALKESKLIEGPLLDDAIGIYSSERHLALHGLLNGKSYHSSSNRSSTMMKQKDFTLSGKPAKAKVQVAELKTAISVLLHFPNAASAVIDSQLDASQGNAVKRPTGSVGMQEGTPGCEECRRAKRQKSSDEKNSHMQPFSPNMSDDEDIWWARKGPAKILDSSLKVEQPKSTKHSSRGRQKIVRKTQSLAQLAAARIEGSQGASTSHVCDNKISCSHHRSGVDGDASKLMDGTRVIHDAISIGRVLKHMRLLEKRSIILWLLTSIKQLVQDGEKASFKVGQCSGPFSPPPEERSNERWKLGEDELISILYLLDVSSDLLSAVKLLLWLLPKALMSHSSTVHGGRNPLLLPKSTEAHLCEVGESFLLSSIRRYENILVASDLLPEALSAVMRRAEAVMASSGRASNSMAFIYARYLLKKYGTVSSVIKWEKSYKVTCDQRLLAELELGRPLDNELGFSPVNIPVGLEDVDDYFRQKISNRISRAAPTMKEIVQRHIERYIEEAVHYFYGKERKFFVAPTPTKGLAMGKSDDGHQIAQQIVLNLVDCIRQNGGAAQEPDPPVVAAAISAIVGNVGPAIAKLPDFSGASNYPPSFSSGAASLKCVRQIIHIHITSLLLLKEALGARLTRIFEIAVAGEAFSCISAAFAPGKSQARAQFQLSPETHDASTGLSSEILNNSTKIVPTRATKAAAAVSALVVGIIVHGVISLERMITCFKLKEGLDVLQFLRGARSTSNGVSRSMGAYKVENGIEVYLHWFRLLLGNTRMVSEGLVVELLGEPYALALSRMQRMLPLNLVLPPAYAVFGMVIWRPYILNSNIAPREDNQIHQSLLMAINEVIRHQPFRDLLLRDTHAFYEILSTDTSDSEFALELHGPDKHSKMMAFIPLRARLFLNTILDCRMPQSVLSQDDGSWISGHGDTKIHPGNETKLMDQLVQVLDTLHPARLHWQWVELRLLLNEQVLMEKIETDNMSLVEAIRSLSPNSDKLSDNENNFTEIVLTRLLVRPDAAPLYSEVVHLLGRSMEESFLLHAKWFLAGSDVLLGRKSIKQRLVIVAQSKGLSTRGQFWKPWGWSSGTVDLTASRGEKKKLEVSSLEEGEVVEEGIDLKRTARSHLLDFEGFNSSELFVTERALAQLVVPCIDRSSNDSRSAFATDLIKQMNTIEQQINGLTRGATKQGGSVSSGADGGSNKGASRKGSLRVGSPGLGRRSTGVADSAPLSAAALRASMWLRLQFLLRLLPVICADREPSVRNMRHMLASVLLRLLGSRVVYEDADLSFFPLPRQNYPFKRERETESPSETLVQASVDLSGDSLFDRFLCVLHGLLSSCKPSWLKPSRSASRLSVKSPRDFSAFDREAAESLQTELDRMQLPAAVRRRLQAAMPMLSSVPFSISCQPPTVNTASLTPLLSAFHITGSHHGGSSLPQKGISLPSSRVLANISSVKGKPVAPQDPDLEVDPWLLLEDGTGSGPTSGNSSIGASGDHMNLKASSCLRGAVRVRRTDLTYIGPVDDDS</sequence>
<feature type="transmembrane region" description="Helical" evidence="7">
    <location>
        <begin position="1424"/>
        <end position="1443"/>
    </location>
</feature>
<evidence type="ECO:0000256" key="2">
    <source>
        <dbReference type="ARBA" id="ARBA00010289"/>
    </source>
</evidence>
<keyword evidence="5" id="KW-0539">Nucleus</keyword>